<dbReference type="PROSITE" id="PS50012">
    <property type="entry name" value="RCC1_3"/>
    <property type="match status" value="1"/>
</dbReference>
<dbReference type="GO" id="GO:0005737">
    <property type="term" value="C:cytoplasm"/>
    <property type="evidence" value="ECO:0007669"/>
    <property type="project" value="TreeGrafter"/>
</dbReference>
<dbReference type="Gene3D" id="2.130.10.30">
    <property type="entry name" value="Regulator of chromosome condensation 1/beta-lactamase-inhibitor protein II"/>
    <property type="match status" value="1"/>
</dbReference>
<dbReference type="SUPFAM" id="SSF50985">
    <property type="entry name" value="RCC1/BLIP-II"/>
    <property type="match status" value="1"/>
</dbReference>
<accession>A0AAE0FGV2</accession>
<dbReference type="PANTHER" id="PTHR45982:SF1">
    <property type="entry name" value="REGULATOR OF CHROMOSOME CONDENSATION"/>
    <property type="match status" value="1"/>
</dbReference>
<sequence>MVAKEILPMQQGVLCLSDLAASFLPVNTTAEYGEADCTDLVQVVDDSRVGNQLKTYVKEERNTFLESSDTAFDEWEFASASHKRIMYTHWCGDAYEKLITEKNHNINQAYIDKGMTLAADGSEDHLLKLKGLEDMEFPKERPAAPPPRLSKKERREAAIAQAIEANTSLSSHVMEAEKSTEIGRVMRTLEGRAPLPPSADGDRTFALQLSPHRILITLLGTLFFIVSGKQVPLSTSSYRQDDRMISSRPPLREGSSSNAALPERRALLDGYVCMSGPCSLAAGTHHTCAIVSPHRGVQCWGRNHMGQLGYEDTMQRGGFASSTMPPANVNLGEEALQIAGGGHHTCVVTVDGHVRCWGAGSKGQLGQEDTSNVGHLSATMPPKNVFLGGLATQ</sequence>
<evidence type="ECO:0000313" key="3">
    <source>
        <dbReference type="EMBL" id="KAK3259601.1"/>
    </source>
</evidence>
<feature type="region of interest" description="Disordered" evidence="2">
    <location>
        <begin position="236"/>
        <end position="259"/>
    </location>
</feature>
<protein>
    <submittedName>
        <fullName evidence="3">Uncharacterized protein</fullName>
    </submittedName>
</protein>
<dbReference type="GO" id="GO:0005085">
    <property type="term" value="F:guanyl-nucleotide exchange factor activity"/>
    <property type="evidence" value="ECO:0007669"/>
    <property type="project" value="TreeGrafter"/>
</dbReference>
<dbReference type="AlphaFoldDB" id="A0AAE0FGV2"/>
<dbReference type="InterPro" id="IPR009091">
    <property type="entry name" value="RCC1/BLIP-II"/>
</dbReference>
<feature type="non-terminal residue" evidence="3">
    <location>
        <position position="393"/>
    </location>
</feature>
<dbReference type="PANTHER" id="PTHR45982">
    <property type="entry name" value="REGULATOR OF CHROMOSOME CONDENSATION"/>
    <property type="match status" value="1"/>
</dbReference>
<dbReference type="InterPro" id="IPR051553">
    <property type="entry name" value="Ran_GTPase-activating"/>
</dbReference>
<evidence type="ECO:0000256" key="2">
    <source>
        <dbReference type="SAM" id="MobiDB-lite"/>
    </source>
</evidence>
<evidence type="ECO:0000256" key="1">
    <source>
        <dbReference type="PROSITE-ProRule" id="PRU00235"/>
    </source>
</evidence>
<reference evidence="3 4" key="1">
    <citation type="journal article" date="2015" name="Genome Biol. Evol.">
        <title>Comparative Genomics of a Bacterivorous Green Alga Reveals Evolutionary Causalities and Consequences of Phago-Mixotrophic Mode of Nutrition.</title>
        <authorList>
            <person name="Burns J.A."/>
            <person name="Paasch A."/>
            <person name="Narechania A."/>
            <person name="Kim E."/>
        </authorList>
    </citation>
    <scope>NUCLEOTIDE SEQUENCE [LARGE SCALE GENOMIC DNA]</scope>
    <source>
        <strain evidence="3 4">PLY_AMNH</strain>
    </source>
</reference>
<name>A0AAE0FGV2_9CHLO</name>
<organism evidence="3 4">
    <name type="scientific">Cymbomonas tetramitiformis</name>
    <dbReference type="NCBI Taxonomy" id="36881"/>
    <lineage>
        <taxon>Eukaryota</taxon>
        <taxon>Viridiplantae</taxon>
        <taxon>Chlorophyta</taxon>
        <taxon>Pyramimonadophyceae</taxon>
        <taxon>Pyramimonadales</taxon>
        <taxon>Pyramimonadaceae</taxon>
        <taxon>Cymbomonas</taxon>
    </lineage>
</organism>
<dbReference type="Pfam" id="PF13540">
    <property type="entry name" value="RCC1_2"/>
    <property type="match status" value="1"/>
</dbReference>
<dbReference type="EMBL" id="LGRX02018621">
    <property type="protein sequence ID" value="KAK3259601.1"/>
    <property type="molecule type" value="Genomic_DNA"/>
</dbReference>
<dbReference type="Proteomes" id="UP001190700">
    <property type="component" value="Unassembled WGS sequence"/>
</dbReference>
<feature type="repeat" description="RCC1" evidence="1">
    <location>
        <begin position="295"/>
        <end position="351"/>
    </location>
</feature>
<proteinExistence type="predicted"/>
<evidence type="ECO:0000313" key="4">
    <source>
        <dbReference type="Proteomes" id="UP001190700"/>
    </source>
</evidence>
<keyword evidence="4" id="KW-1185">Reference proteome</keyword>
<gene>
    <name evidence="3" type="ORF">CYMTET_31404</name>
</gene>
<comment type="caution">
    <text evidence="3">The sequence shown here is derived from an EMBL/GenBank/DDBJ whole genome shotgun (WGS) entry which is preliminary data.</text>
</comment>
<dbReference type="InterPro" id="IPR000408">
    <property type="entry name" value="Reg_chr_condens"/>
</dbReference>